<name>X1VL22_9ZZZZ</name>
<dbReference type="EMBL" id="BARW01025465">
    <property type="protein sequence ID" value="GAJ08885.1"/>
    <property type="molecule type" value="Genomic_DNA"/>
</dbReference>
<comment type="caution">
    <text evidence="3">The sequence shown here is derived from an EMBL/GenBank/DDBJ whole genome shotgun (WGS) entry which is preliminary data.</text>
</comment>
<dbReference type="SMART" id="SM01274">
    <property type="entry name" value="malic"/>
    <property type="match status" value="1"/>
</dbReference>
<dbReference type="GO" id="GO:0004470">
    <property type="term" value="F:malic enzyme activity"/>
    <property type="evidence" value="ECO:0007669"/>
    <property type="project" value="InterPro"/>
</dbReference>
<dbReference type="InterPro" id="IPR037062">
    <property type="entry name" value="Malic_N_dom_sf"/>
</dbReference>
<evidence type="ECO:0000313" key="3">
    <source>
        <dbReference type="EMBL" id="GAJ08885.1"/>
    </source>
</evidence>
<feature type="non-terminal residue" evidence="3">
    <location>
        <position position="1"/>
    </location>
</feature>
<dbReference type="InterPro" id="IPR046346">
    <property type="entry name" value="Aminoacid_DH-like_N_sf"/>
</dbReference>
<dbReference type="PANTHER" id="PTHR43237:SF4">
    <property type="entry name" value="NADP-DEPENDENT MALIC ENZYME"/>
    <property type="match status" value="1"/>
</dbReference>
<gene>
    <name evidence="3" type="ORF">S12H4_41739</name>
</gene>
<evidence type="ECO:0000259" key="2">
    <source>
        <dbReference type="SMART" id="SM01274"/>
    </source>
</evidence>
<dbReference type="InterPro" id="IPR051674">
    <property type="entry name" value="Malate_Decarboxylase"/>
</dbReference>
<feature type="domain" description="Malic enzyme N-terminal" evidence="2">
    <location>
        <begin position="1"/>
        <end position="81"/>
    </location>
</feature>
<keyword evidence="1" id="KW-0560">Oxidoreductase</keyword>
<protein>
    <recommendedName>
        <fullName evidence="2">Malic enzyme N-terminal domain-containing protein</fullName>
    </recommendedName>
</protein>
<dbReference type="PROSITE" id="PS00331">
    <property type="entry name" value="MALIC_ENZYMES"/>
    <property type="match status" value="1"/>
</dbReference>
<dbReference type="GO" id="GO:0016616">
    <property type="term" value="F:oxidoreductase activity, acting on the CH-OH group of donors, NAD or NADP as acceptor"/>
    <property type="evidence" value="ECO:0007669"/>
    <property type="project" value="InterPro"/>
</dbReference>
<dbReference type="Pfam" id="PF00390">
    <property type="entry name" value="malic"/>
    <property type="match status" value="1"/>
</dbReference>
<evidence type="ECO:0000256" key="1">
    <source>
        <dbReference type="ARBA" id="ARBA00023002"/>
    </source>
</evidence>
<dbReference type="SUPFAM" id="SSF53223">
    <property type="entry name" value="Aminoacid dehydrogenase-like, N-terminal domain"/>
    <property type="match status" value="1"/>
</dbReference>
<dbReference type="InterPro" id="IPR015884">
    <property type="entry name" value="Malic_enzyme_CS"/>
</dbReference>
<sequence length="121" mass="12804">TDGTAVLGLGDIGPEAALPVMEGKAVLFKHFAGVDAFPICLATKDPDKIVEAVTLIAPSFGGINLEDISAPRCFEIEDRLKKILDIPVFHDDQHGTAIVVLSGLINEFIGNIIKTKALALP</sequence>
<dbReference type="AlphaFoldDB" id="X1VL22"/>
<dbReference type="InterPro" id="IPR012301">
    <property type="entry name" value="Malic_N_dom"/>
</dbReference>
<accession>X1VL22</accession>
<dbReference type="PANTHER" id="PTHR43237">
    <property type="entry name" value="NADP-DEPENDENT MALIC ENZYME"/>
    <property type="match status" value="1"/>
</dbReference>
<dbReference type="Gene3D" id="3.40.50.10380">
    <property type="entry name" value="Malic enzyme, N-terminal domain"/>
    <property type="match status" value="1"/>
</dbReference>
<organism evidence="3">
    <name type="scientific">marine sediment metagenome</name>
    <dbReference type="NCBI Taxonomy" id="412755"/>
    <lineage>
        <taxon>unclassified sequences</taxon>
        <taxon>metagenomes</taxon>
        <taxon>ecological metagenomes</taxon>
    </lineage>
</organism>
<proteinExistence type="predicted"/>
<reference evidence="3" key="1">
    <citation type="journal article" date="2014" name="Front. Microbiol.">
        <title>High frequency of phylogenetically diverse reductive dehalogenase-homologous genes in deep subseafloor sedimentary metagenomes.</title>
        <authorList>
            <person name="Kawai M."/>
            <person name="Futagami T."/>
            <person name="Toyoda A."/>
            <person name="Takaki Y."/>
            <person name="Nishi S."/>
            <person name="Hori S."/>
            <person name="Arai W."/>
            <person name="Tsubouchi T."/>
            <person name="Morono Y."/>
            <person name="Uchiyama I."/>
            <person name="Ito T."/>
            <person name="Fujiyama A."/>
            <person name="Inagaki F."/>
            <person name="Takami H."/>
        </authorList>
    </citation>
    <scope>NUCLEOTIDE SEQUENCE</scope>
    <source>
        <strain evidence="3">Expedition CK06-06</strain>
    </source>
</reference>